<sequence length="202" mass="23187">MDIDTINFTETFPQSMQEALKASLKVFWRLGVHRTSIDDVCRQSGVSYHFLNENFESKEHLYRTAVMWYLDQYGRQLLSEFALHSNPTEAIRGALYECIGLFCNKQCEHAKLLSYALAAVNNSDRILISELLSLRRKVYATILMKLNSNKTHLQDRADIPVLARFYITTLRGLASQAADGIPSDELYRVADLSLELLEAYRK</sequence>
<keyword evidence="2 4" id="KW-0238">DNA-binding</keyword>
<dbReference type="Proteomes" id="UP000199598">
    <property type="component" value="Unassembled WGS sequence"/>
</dbReference>
<keyword evidence="1" id="KW-0805">Transcription regulation</keyword>
<dbReference type="Pfam" id="PF00440">
    <property type="entry name" value="TetR_N"/>
    <property type="match status" value="1"/>
</dbReference>
<evidence type="ECO:0000259" key="5">
    <source>
        <dbReference type="PROSITE" id="PS50977"/>
    </source>
</evidence>
<dbReference type="SUPFAM" id="SSF48498">
    <property type="entry name" value="Tetracyclin repressor-like, C-terminal domain"/>
    <property type="match status" value="1"/>
</dbReference>
<dbReference type="PANTHER" id="PTHR47506">
    <property type="entry name" value="TRANSCRIPTIONAL REGULATORY PROTEIN"/>
    <property type="match status" value="1"/>
</dbReference>
<dbReference type="Gene3D" id="1.10.10.60">
    <property type="entry name" value="Homeodomain-like"/>
    <property type="match status" value="1"/>
</dbReference>
<proteinExistence type="predicted"/>
<dbReference type="RefSeq" id="WP_093520449.1">
    <property type="nucleotide sequence ID" value="NZ_FOSK01000007.1"/>
</dbReference>
<evidence type="ECO:0000256" key="3">
    <source>
        <dbReference type="ARBA" id="ARBA00023163"/>
    </source>
</evidence>
<dbReference type="Gene3D" id="1.10.357.10">
    <property type="entry name" value="Tetracycline Repressor, domain 2"/>
    <property type="match status" value="1"/>
</dbReference>
<dbReference type="PROSITE" id="PS50977">
    <property type="entry name" value="HTH_TETR_2"/>
    <property type="match status" value="1"/>
</dbReference>
<feature type="DNA-binding region" description="H-T-H motif" evidence="4">
    <location>
        <begin position="36"/>
        <end position="55"/>
    </location>
</feature>
<dbReference type="InterPro" id="IPR036271">
    <property type="entry name" value="Tet_transcr_reg_TetR-rel_C_sf"/>
</dbReference>
<gene>
    <name evidence="6" type="ORF">SAMN04488518_107114</name>
</gene>
<dbReference type="PANTHER" id="PTHR47506:SF1">
    <property type="entry name" value="HTH-TYPE TRANSCRIPTIONAL REGULATOR YJDC"/>
    <property type="match status" value="1"/>
</dbReference>
<dbReference type="EMBL" id="FOSK01000007">
    <property type="protein sequence ID" value="SFK63380.1"/>
    <property type="molecule type" value="Genomic_DNA"/>
</dbReference>
<dbReference type="SUPFAM" id="SSF46689">
    <property type="entry name" value="Homeodomain-like"/>
    <property type="match status" value="1"/>
</dbReference>
<accession>A0A1I4B4U8</accession>
<dbReference type="InterPro" id="IPR009057">
    <property type="entry name" value="Homeodomain-like_sf"/>
</dbReference>
<organism evidence="6 7">
    <name type="scientific">Pseudovibrio ascidiaceicola</name>
    <dbReference type="NCBI Taxonomy" id="285279"/>
    <lineage>
        <taxon>Bacteria</taxon>
        <taxon>Pseudomonadati</taxon>
        <taxon>Pseudomonadota</taxon>
        <taxon>Alphaproteobacteria</taxon>
        <taxon>Hyphomicrobiales</taxon>
        <taxon>Stappiaceae</taxon>
        <taxon>Pseudovibrio</taxon>
    </lineage>
</organism>
<evidence type="ECO:0000256" key="2">
    <source>
        <dbReference type="ARBA" id="ARBA00023125"/>
    </source>
</evidence>
<keyword evidence="7" id="KW-1185">Reference proteome</keyword>
<evidence type="ECO:0000313" key="7">
    <source>
        <dbReference type="Proteomes" id="UP000199598"/>
    </source>
</evidence>
<feature type="domain" description="HTH tetR-type" evidence="5">
    <location>
        <begin position="13"/>
        <end position="73"/>
    </location>
</feature>
<evidence type="ECO:0000256" key="4">
    <source>
        <dbReference type="PROSITE-ProRule" id="PRU00335"/>
    </source>
</evidence>
<name>A0A1I4B4U8_9HYPH</name>
<evidence type="ECO:0000313" key="6">
    <source>
        <dbReference type="EMBL" id="SFK63380.1"/>
    </source>
</evidence>
<protein>
    <submittedName>
        <fullName evidence="6">Transcriptional regulator, TetR family</fullName>
    </submittedName>
</protein>
<reference evidence="6 7" key="1">
    <citation type="submission" date="2016-10" db="EMBL/GenBank/DDBJ databases">
        <authorList>
            <person name="Varghese N."/>
            <person name="Submissions S."/>
        </authorList>
    </citation>
    <scope>NUCLEOTIDE SEQUENCE [LARGE SCALE GENOMIC DNA]</scope>
    <source>
        <strain evidence="6 7">DSM 16392</strain>
    </source>
</reference>
<evidence type="ECO:0000256" key="1">
    <source>
        <dbReference type="ARBA" id="ARBA00023015"/>
    </source>
</evidence>
<dbReference type="InterPro" id="IPR001647">
    <property type="entry name" value="HTH_TetR"/>
</dbReference>
<comment type="caution">
    <text evidence="6">The sequence shown here is derived from an EMBL/GenBank/DDBJ whole genome shotgun (WGS) entry which is preliminary data.</text>
</comment>
<keyword evidence="3" id="KW-0804">Transcription</keyword>